<dbReference type="STRING" id="667725.A0A0L0F166"/>
<organism evidence="2 3">
    <name type="scientific">Sphaeroforma arctica JP610</name>
    <dbReference type="NCBI Taxonomy" id="667725"/>
    <lineage>
        <taxon>Eukaryota</taxon>
        <taxon>Ichthyosporea</taxon>
        <taxon>Ichthyophonida</taxon>
        <taxon>Sphaeroforma</taxon>
    </lineage>
</organism>
<feature type="domain" description="DnaJ homologue subfamily C GRV2/DNAJC13 N-terminal" evidence="1">
    <location>
        <begin position="3"/>
        <end position="87"/>
    </location>
</feature>
<gene>
    <name evidence="2" type="ORF">SARC_17063</name>
</gene>
<dbReference type="PANTHER" id="PTHR36983">
    <property type="entry name" value="DNAJ HOMOLOG SUBFAMILY C MEMBER 13"/>
    <property type="match status" value="1"/>
</dbReference>
<evidence type="ECO:0000313" key="2">
    <source>
        <dbReference type="EMBL" id="KNC70411.1"/>
    </source>
</evidence>
<dbReference type="GO" id="GO:0006898">
    <property type="term" value="P:receptor-mediated endocytosis"/>
    <property type="evidence" value="ECO:0007669"/>
    <property type="project" value="TreeGrafter"/>
</dbReference>
<dbReference type="GO" id="GO:2000641">
    <property type="term" value="P:regulation of early endosome to late endosome transport"/>
    <property type="evidence" value="ECO:0007669"/>
    <property type="project" value="InterPro"/>
</dbReference>
<evidence type="ECO:0000313" key="3">
    <source>
        <dbReference type="Proteomes" id="UP000054560"/>
    </source>
</evidence>
<dbReference type="AlphaFoldDB" id="A0A0L0F166"/>
<dbReference type="GeneID" id="25917567"/>
<sequence length="111" mass="12247">APTVANEIQHGALAECAIIKHLHTAMYTGTGSSRSDVRSLVHRELSRVLVALWTVDNEEAAALLKQIFPAGLLTYLDSKEEPPEEELMPKADFKAPPVHLVKVCLYVQYHG</sequence>
<name>A0A0L0F166_9EUKA</name>
<feature type="non-terminal residue" evidence="2">
    <location>
        <position position="1"/>
    </location>
</feature>
<dbReference type="OrthoDB" id="69656at2759"/>
<proteinExistence type="predicted"/>
<dbReference type="RefSeq" id="XP_014144313.1">
    <property type="nucleotide sequence ID" value="XM_014288838.1"/>
</dbReference>
<dbReference type="EMBL" id="KQ251231">
    <property type="protein sequence ID" value="KNC70411.1"/>
    <property type="molecule type" value="Genomic_DNA"/>
</dbReference>
<accession>A0A0L0F166</accession>
<dbReference type="Proteomes" id="UP000054560">
    <property type="component" value="Unassembled WGS sequence"/>
</dbReference>
<dbReference type="GO" id="GO:0010008">
    <property type="term" value="C:endosome membrane"/>
    <property type="evidence" value="ECO:0007669"/>
    <property type="project" value="TreeGrafter"/>
</dbReference>
<dbReference type="Pfam" id="PF19432">
    <property type="entry name" value="RME-8_N"/>
    <property type="match status" value="1"/>
</dbReference>
<dbReference type="PANTHER" id="PTHR36983:SF2">
    <property type="entry name" value="DNAJ HOMOLOG SUBFAMILY C MEMBER 13"/>
    <property type="match status" value="1"/>
</dbReference>
<dbReference type="InterPro" id="IPR044978">
    <property type="entry name" value="GRV2/DNAJC13"/>
</dbReference>
<protein>
    <recommendedName>
        <fullName evidence="1">DnaJ homologue subfamily C GRV2/DNAJC13 N-terminal domain-containing protein</fullName>
    </recommendedName>
</protein>
<dbReference type="GO" id="GO:0007032">
    <property type="term" value="P:endosome organization"/>
    <property type="evidence" value="ECO:0007669"/>
    <property type="project" value="InterPro"/>
</dbReference>
<keyword evidence="3" id="KW-1185">Reference proteome</keyword>
<reference evidence="2 3" key="1">
    <citation type="submission" date="2011-02" db="EMBL/GenBank/DDBJ databases">
        <title>The Genome Sequence of Sphaeroforma arctica JP610.</title>
        <authorList>
            <consortium name="The Broad Institute Genome Sequencing Platform"/>
            <person name="Russ C."/>
            <person name="Cuomo C."/>
            <person name="Young S.K."/>
            <person name="Zeng Q."/>
            <person name="Gargeya S."/>
            <person name="Alvarado L."/>
            <person name="Berlin A."/>
            <person name="Chapman S.B."/>
            <person name="Chen Z."/>
            <person name="Freedman E."/>
            <person name="Gellesch M."/>
            <person name="Goldberg J."/>
            <person name="Griggs A."/>
            <person name="Gujja S."/>
            <person name="Heilman E."/>
            <person name="Heiman D."/>
            <person name="Howarth C."/>
            <person name="Mehta T."/>
            <person name="Neiman D."/>
            <person name="Pearson M."/>
            <person name="Roberts A."/>
            <person name="Saif S."/>
            <person name="Shea T."/>
            <person name="Shenoy N."/>
            <person name="Sisk P."/>
            <person name="Stolte C."/>
            <person name="Sykes S."/>
            <person name="White J."/>
            <person name="Yandava C."/>
            <person name="Burger G."/>
            <person name="Gray M.W."/>
            <person name="Holland P.W.H."/>
            <person name="King N."/>
            <person name="Lang F.B.F."/>
            <person name="Roger A.J."/>
            <person name="Ruiz-Trillo I."/>
            <person name="Haas B."/>
            <person name="Nusbaum C."/>
            <person name="Birren B."/>
        </authorList>
    </citation>
    <scope>NUCLEOTIDE SEQUENCE [LARGE SCALE GENOMIC DNA]</scope>
    <source>
        <strain evidence="2 3">JP610</strain>
    </source>
</reference>
<evidence type="ECO:0000259" key="1">
    <source>
        <dbReference type="Pfam" id="PF19432"/>
    </source>
</evidence>
<dbReference type="InterPro" id="IPR045802">
    <property type="entry name" value="GRV2/DNAJC13_N"/>
</dbReference>